<dbReference type="Proteomes" id="UP000243498">
    <property type="component" value="Unassembled WGS sequence"/>
</dbReference>
<name>A0A167GBC3_METRR</name>
<protein>
    <submittedName>
        <fullName evidence="3">Peptidase M13</fullName>
    </submittedName>
</protein>
<keyword evidence="4" id="KW-1185">Reference proteome</keyword>
<evidence type="ECO:0000313" key="3">
    <source>
        <dbReference type="EMBL" id="OAA46399.1"/>
    </source>
</evidence>
<gene>
    <name evidence="3" type="ORF">NOR_03152</name>
</gene>
<feature type="domain" description="Peptidase M13 N-terminal" evidence="2">
    <location>
        <begin position="229"/>
        <end position="558"/>
    </location>
</feature>
<accession>A0A167GBC3</accession>
<proteinExistence type="predicted"/>
<dbReference type="OrthoDB" id="6475849at2759"/>
<dbReference type="AlphaFoldDB" id="A0A167GBC3"/>
<feature type="region of interest" description="Disordered" evidence="1">
    <location>
        <begin position="119"/>
        <end position="178"/>
    </location>
</feature>
<organism evidence="3 4">
    <name type="scientific">Metarhizium rileyi (strain RCEF 4871)</name>
    <name type="common">Nomuraea rileyi</name>
    <dbReference type="NCBI Taxonomy" id="1649241"/>
    <lineage>
        <taxon>Eukaryota</taxon>
        <taxon>Fungi</taxon>
        <taxon>Dikarya</taxon>
        <taxon>Ascomycota</taxon>
        <taxon>Pezizomycotina</taxon>
        <taxon>Sordariomycetes</taxon>
        <taxon>Hypocreomycetidae</taxon>
        <taxon>Hypocreales</taxon>
        <taxon>Clavicipitaceae</taxon>
        <taxon>Metarhizium</taxon>
    </lineage>
</organism>
<dbReference type="SUPFAM" id="SSF55486">
    <property type="entry name" value="Metalloproteases ('zincins'), catalytic domain"/>
    <property type="match status" value="1"/>
</dbReference>
<dbReference type="Pfam" id="PF05649">
    <property type="entry name" value="Peptidase_M13_N"/>
    <property type="match status" value="1"/>
</dbReference>
<dbReference type="Gene3D" id="1.10.1380.10">
    <property type="entry name" value="Neutral endopeptidase , domain2"/>
    <property type="match status" value="1"/>
</dbReference>
<dbReference type="InterPro" id="IPR008753">
    <property type="entry name" value="Peptidase_M13_N"/>
</dbReference>
<reference evidence="3 4" key="1">
    <citation type="journal article" date="2016" name="Genome Biol. Evol.">
        <title>Divergent and convergent evolution of fungal pathogenicity.</title>
        <authorList>
            <person name="Shang Y."/>
            <person name="Xiao G."/>
            <person name="Zheng P."/>
            <person name="Cen K."/>
            <person name="Zhan S."/>
            <person name="Wang C."/>
        </authorList>
    </citation>
    <scope>NUCLEOTIDE SEQUENCE [LARGE SCALE GENOMIC DNA]</scope>
    <source>
        <strain evidence="3 4">RCEF 4871</strain>
    </source>
</reference>
<dbReference type="EMBL" id="AZHC01000007">
    <property type="protein sequence ID" value="OAA46399.1"/>
    <property type="molecule type" value="Genomic_DNA"/>
</dbReference>
<evidence type="ECO:0000256" key="1">
    <source>
        <dbReference type="SAM" id="MobiDB-lite"/>
    </source>
</evidence>
<dbReference type="GO" id="GO:0006508">
    <property type="term" value="P:proteolysis"/>
    <property type="evidence" value="ECO:0007669"/>
    <property type="project" value="InterPro"/>
</dbReference>
<evidence type="ECO:0000259" key="2">
    <source>
        <dbReference type="Pfam" id="PF05649"/>
    </source>
</evidence>
<feature type="compositionally biased region" description="Polar residues" evidence="1">
    <location>
        <begin position="166"/>
        <end position="178"/>
    </location>
</feature>
<dbReference type="InterPro" id="IPR042089">
    <property type="entry name" value="Peptidase_M13_dom_2"/>
</dbReference>
<comment type="caution">
    <text evidence="3">The sequence shown here is derived from an EMBL/GenBank/DDBJ whole genome shotgun (WGS) entry which is preliminary data.</text>
</comment>
<evidence type="ECO:0000313" key="4">
    <source>
        <dbReference type="Proteomes" id="UP000243498"/>
    </source>
</evidence>
<sequence length="673" mass="74659">MDLAAFGDTYGPPNGTCIAPDCNDFWSALQDSRGDLGSPSDYCYRWTRFVCGHHVTRSPGDEGPVVVIDGVIQAVFETVHSMIDPSYKSVTVVPSTTRTHSGGNYTTEDVALLESLISTDGPGAESAPTTTTFPHGKTGSSEHRRDGSTSQVSEAKATKANAAVLSRSQDPTNRATITAAPVQNTTKESGEISLDSTARHRDSFTNDGPQVTTTNPFGNTTFNVTLSRAPSQPSARTASLWAQAHRYFNACMSNDDPETSYSVLLDLMEEVRRPFSAMDHMTVFSHGDQQDTYMLSMDTTVPTDNTDASKASAAMTSLARYGIFPLFRFGPGAASLSNTTQTRPFIAPNPLTGIGDPALYNSPPAVKQYERMLEIIMPKLHGSHAAEIQEMYGIAANMVKLEKALLKILPKRDEWLDVRQSIRSMTLEELNATNPLRLDEILPAMVDGTRWNTTVDVLFPDSLRKYWFVLCTFSKETLRSYMMWQTFLQTEELWNMAWVEEWRAFKQSPSDVVKPQPRRPGRDESCVGKVQRHFGHLVSARLMEDVFAQRDGKDAVFKVADVMARVGHAHGCPRNIADDKLGKIYKDADTHAGKPDTARWQDQSPARVTSLSRPGKWSHLHDWFNLEKLQWTRSWTALHHPSDRDECLNLVMSFQKDGVVAAPPMTYGTSDDA</sequence>